<sequence length="189" mass="20535">MLDIKKQKASTGVPIWQGKNLENAQGGFTLEDKAFVSGDVIPAGAPISFDEATRKAKVAKVAVMQANANNSDTTYKVLKNHVLKVGMKLKFGTATEQTIDAIDRTNADYDVITLQATLGVAVGKDKVLFVNDEGYSKPKGLLYEEVTIGNNGLADVAVTIRGTVYARRIPPILQELREKMPTIIFSESY</sequence>
<dbReference type="Proteomes" id="UP001207736">
    <property type="component" value="Unassembled WGS sequence"/>
</dbReference>
<evidence type="ECO:0000313" key="3">
    <source>
        <dbReference type="Proteomes" id="UP001207736"/>
    </source>
</evidence>
<dbReference type="Proteomes" id="UP001208692">
    <property type="component" value="Unassembled WGS sequence"/>
</dbReference>
<dbReference type="EMBL" id="BQKA01000014">
    <property type="protein sequence ID" value="GJM49848.1"/>
    <property type="molecule type" value="Genomic_DNA"/>
</dbReference>
<dbReference type="RefSeq" id="WP_264846527.1">
    <property type="nucleotide sequence ID" value="NZ_BPMA01000022.1"/>
</dbReference>
<evidence type="ECO:0008006" key="5">
    <source>
        <dbReference type="Google" id="ProtNLM"/>
    </source>
</evidence>
<protein>
    <recommendedName>
        <fullName evidence="5">Head fiber protein</fullName>
    </recommendedName>
</protein>
<gene>
    <name evidence="1" type="ORF">RCZ15_08230</name>
    <name evidence="2" type="ORF">RCZ16_23360</name>
</gene>
<comment type="caution">
    <text evidence="1">The sequence shown here is derived from an EMBL/GenBank/DDBJ whole genome shotgun (WGS) entry which is preliminary data.</text>
</comment>
<evidence type="ECO:0000313" key="1">
    <source>
        <dbReference type="EMBL" id="GJM49848.1"/>
    </source>
</evidence>
<reference evidence="1 4" key="1">
    <citation type="submission" date="2021-11" db="EMBL/GenBank/DDBJ databases">
        <title>Draft genome sequence of Capnocytophaga sp. strain KC07075 isolated from cat oral cavity.</title>
        <authorList>
            <person name="Suzuki M."/>
            <person name="Imaoka K."/>
            <person name="Kimura M."/>
            <person name="Morikawa S."/>
            <person name="Maeda K."/>
        </authorList>
    </citation>
    <scope>NUCLEOTIDE SEQUENCE</scope>
    <source>
        <strain evidence="1">KC07075</strain>
        <strain evidence="2 4">KC07079</strain>
    </source>
</reference>
<keyword evidence="4" id="KW-1185">Reference proteome</keyword>
<organism evidence="1 3">
    <name type="scientific">Capnocytophaga catalasegens</name>
    <dbReference type="NCBI Taxonomy" id="1004260"/>
    <lineage>
        <taxon>Bacteria</taxon>
        <taxon>Pseudomonadati</taxon>
        <taxon>Bacteroidota</taxon>
        <taxon>Flavobacteriia</taxon>
        <taxon>Flavobacteriales</taxon>
        <taxon>Flavobacteriaceae</taxon>
        <taxon>Capnocytophaga</taxon>
    </lineage>
</organism>
<proteinExistence type="predicted"/>
<dbReference type="EMBL" id="BQKB01000059">
    <property type="protein sequence ID" value="GJM54020.1"/>
    <property type="molecule type" value="Genomic_DNA"/>
</dbReference>
<name>A0AAV5AXV6_9FLAO</name>
<dbReference type="AlphaFoldDB" id="A0AAV5AXV6"/>
<accession>A0AAV5AXV6</accession>
<evidence type="ECO:0000313" key="2">
    <source>
        <dbReference type="EMBL" id="GJM54020.1"/>
    </source>
</evidence>
<evidence type="ECO:0000313" key="4">
    <source>
        <dbReference type="Proteomes" id="UP001208692"/>
    </source>
</evidence>